<dbReference type="InterPro" id="IPR007492">
    <property type="entry name" value="LytTR_DNA-bd_dom"/>
</dbReference>
<keyword evidence="3" id="KW-1185">Reference proteome</keyword>
<evidence type="ECO:0000259" key="1">
    <source>
        <dbReference type="PROSITE" id="PS50930"/>
    </source>
</evidence>
<sequence length="254" mass="28953">MISHLAKTEIFSLYVIEESVAANAIANHLHHHTDFILAGSQNNPNIALEEILKKERFPDAVIVNVEVCAAHQSNLPELITNHTSLIITSQSPEDAVLAFSYNAVDFLINPICLTQLNYTLDKVRAGKYPERHNDGPRHFYIQSEAKGKMIRLNHDDVFYIEACQNYVTIHLEKSKYVTYLTMKELEQKLSNTSFLRIHKSHLVNESKIHSVDGDYVILENNFFLKIGANYKESMLASLYPNFFISKRGGFKVAK</sequence>
<dbReference type="SMART" id="SM00850">
    <property type="entry name" value="LytTR"/>
    <property type="match status" value="1"/>
</dbReference>
<dbReference type="Pfam" id="PF04397">
    <property type="entry name" value="LytTR"/>
    <property type="match status" value="1"/>
</dbReference>
<dbReference type="Gene3D" id="2.40.50.1020">
    <property type="entry name" value="LytTr DNA-binding domain"/>
    <property type="match status" value="1"/>
</dbReference>
<feature type="domain" description="HTH LytTR-type" evidence="1">
    <location>
        <begin position="141"/>
        <end position="214"/>
    </location>
</feature>
<evidence type="ECO:0000313" key="2">
    <source>
        <dbReference type="EMBL" id="GAA4104989.1"/>
    </source>
</evidence>
<reference evidence="3" key="1">
    <citation type="journal article" date="2019" name="Int. J. Syst. Evol. Microbiol.">
        <title>The Global Catalogue of Microorganisms (GCM) 10K type strain sequencing project: providing services to taxonomists for standard genome sequencing and annotation.</title>
        <authorList>
            <consortium name="The Broad Institute Genomics Platform"/>
            <consortium name="The Broad Institute Genome Sequencing Center for Infectious Disease"/>
            <person name="Wu L."/>
            <person name="Ma J."/>
        </authorList>
    </citation>
    <scope>NUCLEOTIDE SEQUENCE [LARGE SCALE GENOMIC DNA]</scope>
    <source>
        <strain evidence="3">JCM 17085</strain>
    </source>
</reference>
<evidence type="ECO:0000313" key="3">
    <source>
        <dbReference type="Proteomes" id="UP001500841"/>
    </source>
</evidence>
<gene>
    <name evidence="2" type="ORF">GCM10022392_33250</name>
</gene>
<dbReference type="RefSeq" id="WP_345107174.1">
    <property type="nucleotide sequence ID" value="NZ_BAABCV010000016.1"/>
</dbReference>
<dbReference type="SUPFAM" id="SSF52172">
    <property type="entry name" value="CheY-like"/>
    <property type="match status" value="1"/>
</dbReference>
<comment type="caution">
    <text evidence="2">The sequence shown here is derived from an EMBL/GenBank/DDBJ whole genome shotgun (WGS) entry which is preliminary data.</text>
</comment>
<protein>
    <recommendedName>
        <fullName evidence="1">HTH LytTR-type domain-containing protein</fullName>
    </recommendedName>
</protein>
<dbReference type="Proteomes" id="UP001500841">
    <property type="component" value="Unassembled WGS sequence"/>
</dbReference>
<name>A0ABP7X543_9SPHI</name>
<dbReference type="InterPro" id="IPR011006">
    <property type="entry name" value="CheY-like_superfamily"/>
</dbReference>
<dbReference type="InterPro" id="IPR046947">
    <property type="entry name" value="LytR-like"/>
</dbReference>
<dbReference type="EMBL" id="BAABCV010000016">
    <property type="protein sequence ID" value="GAA4104989.1"/>
    <property type="molecule type" value="Genomic_DNA"/>
</dbReference>
<dbReference type="PANTHER" id="PTHR37299">
    <property type="entry name" value="TRANSCRIPTIONAL REGULATOR-RELATED"/>
    <property type="match status" value="1"/>
</dbReference>
<accession>A0ABP7X543</accession>
<dbReference type="PANTHER" id="PTHR37299:SF1">
    <property type="entry name" value="STAGE 0 SPORULATION PROTEIN A HOMOLOG"/>
    <property type="match status" value="1"/>
</dbReference>
<organism evidence="2 3">
    <name type="scientific">Mucilaginibacter panaciglaebae</name>
    <dbReference type="NCBI Taxonomy" id="502331"/>
    <lineage>
        <taxon>Bacteria</taxon>
        <taxon>Pseudomonadati</taxon>
        <taxon>Bacteroidota</taxon>
        <taxon>Sphingobacteriia</taxon>
        <taxon>Sphingobacteriales</taxon>
        <taxon>Sphingobacteriaceae</taxon>
        <taxon>Mucilaginibacter</taxon>
    </lineage>
</organism>
<dbReference type="PROSITE" id="PS50930">
    <property type="entry name" value="HTH_LYTTR"/>
    <property type="match status" value="1"/>
</dbReference>
<proteinExistence type="predicted"/>